<organism evidence="6 7">
    <name type="scientific">Echinicola soli</name>
    <dbReference type="NCBI Taxonomy" id="2591634"/>
    <lineage>
        <taxon>Bacteria</taxon>
        <taxon>Pseudomonadati</taxon>
        <taxon>Bacteroidota</taxon>
        <taxon>Cytophagia</taxon>
        <taxon>Cytophagales</taxon>
        <taxon>Cyclobacteriaceae</taxon>
        <taxon>Echinicola</taxon>
    </lineage>
</organism>
<dbReference type="Pfam" id="PF01209">
    <property type="entry name" value="Ubie_methyltran"/>
    <property type="match status" value="1"/>
</dbReference>
<dbReference type="GO" id="GO:0043770">
    <property type="term" value="F:demethylmenaquinone methyltransferase activity"/>
    <property type="evidence" value="ECO:0007669"/>
    <property type="project" value="UniProtKB-UniRule"/>
</dbReference>
<dbReference type="PROSITE" id="PS01183">
    <property type="entry name" value="UBIE_1"/>
    <property type="match status" value="1"/>
</dbReference>
<dbReference type="PANTHER" id="PTHR43591:SF24">
    <property type="entry name" value="2-METHOXY-6-POLYPRENYL-1,4-BENZOQUINOL METHYLASE, MITOCHONDRIAL"/>
    <property type="match status" value="1"/>
</dbReference>
<dbReference type="OrthoDB" id="9808140at2"/>
<reference evidence="6 7" key="1">
    <citation type="submission" date="2019-06" db="EMBL/GenBank/DDBJ databases">
        <title>Echinicola alkalisoli sp. nov. isolated from saline soil.</title>
        <authorList>
            <person name="Sun J.-Q."/>
            <person name="Xu L."/>
        </authorList>
    </citation>
    <scope>NUCLEOTIDE SEQUENCE [LARGE SCALE GENOMIC DNA]</scope>
    <source>
        <strain evidence="6 7">LN3S3</strain>
    </source>
</reference>
<dbReference type="AlphaFoldDB" id="A0A514CH39"/>
<dbReference type="InterPro" id="IPR023576">
    <property type="entry name" value="UbiE/COQ5_MeTrFase_CS"/>
</dbReference>
<evidence type="ECO:0000256" key="2">
    <source>
        <dbReference type="ARBA" id="ARBA00022603"/>
    </source>
</evidence>
<dbReference type="InterPro" id="IPR029063">
    <property type="entry name" value="SAM-dependent_MTases_sf"/>
</dbReference>
<feature type="binding site" evidence="5">
    <location>
        <begin position="113"/>
        <end position="114"/>
    </location>
    <ligand>
        <name>S-adenosyl-L-methionine</name>
        <dbReference type="ChEBI" id="CHEBI:59789"/>
    </ligand>
</feature>
<dbReference type="GO" id="GO:0009234">
    <property type="term" value="P:menaquinone biosynthetic process"/>
    <property type="evidence" value="ECO:0007669"/>
    <property type="project" value="UniProtKB-UniRule"/>
</dbReference>
<evidence type="ECO:0000256" key="4">
    <source>
        <dbReference type="ARBA" id="ARBA00022691"/>
    </source>
</evidence>
<protein>
    <recommendedName>
        <fullName evidence="5">Demethylmenaquinone methyltransferase</fullName>
        <ecNumber evidence="5">2.1.1.163</ecNumber>
    </recommendedName>
</protein>
<dbReference type="CDD" id="cd02440">
    <property type="entry name" value="AdoMet_MTases"/>
    <property type="match status" value="1"/>
</dbReference>
<name>A0A514CH39_9BACT</name>
<dbReference type="EMBL" id="CP041253">
    <property type="protein sequence ID" value="QDH79141.1"/>
    <property type="molecule type" value="Genomic_DNA"/>
</dbReference>
<dbReference type="GO" id="GO:0032259">
    <property type="term" value="P:methylation"/>
    <property type="evidence" value="ECO:0007669"/>
    <property type="project" value="UniProtKB-KW"/>
</dbReference>
<dbReference type="PANTHER" id="PTHR43591">
    <property type="entry name" value="METHYLTRANSFERASE"/>
    <property type="match status" value="1"/>
</dbReference>
<comment type="pathway">
    <text evidence="5">Quinol/quinone metabolism; menaquinone biosynthesis; menaquinol from 1,4-dihydroxy-2-naphthoate: step 2/2.</text>
</comment>
<evidence type="ECO:0000256" key="3">
    <source>
        <dbReference type="ARBA" id="ARBA00022679"/>
    </source>
</evidence>
<dbReference type="KEGG" id="echi:FKX85_08885"/>
<evidence type="ECO:0000313" key="7">
    <source>
        <dbReference type="Proteomes" id="UP000316614"/>
    </source>
</evidence>
<feature type="binding site" evidence="5">
    <location>
        <position position="130"/>
    </location>
    <ligand>
        <name>S-adenosyl-L-methionine</name>
        <dbReference type="ChEBI" id="CHEBI:59789"/>
    </ligand>
</feature>
<dbReference type="SUPFAM" id="SSF53335">
    <property type="entry name" value="S-adenosyl-L-methionine-dependent methyltransferases"/>
    <property type="match status" value="1"/>
</dbReference>
<evidence type="ECO:0000256" key="1">
    <source>
        <dbReference type="ARBA" id="ARBA00022428"/>
    </source>
</evidence>
<feature type="binding site" evidence="5">
    <location>
        <position position="85"/>
    </location>
    <ligand>
        <name>S-adenosyl-L-methionine</name>
        <dbReference type="ChEBI" id="CHEBI:59789"/>
    </ligand>
</feature>
<dbReference type="PROSITE" id="PS01184">
    <property type="entry name" value="UBIE_2"/>
    <property type="match status" value="1"/>
</dbReference>
<keyword evidence="3 5" id="KW-0808">Transferase</keyword>
<comment type="function">
    <text evidence="5">Methyltransferase required for the conversion of demethylmenaquinol (DMKH2) to menaquinol (MKH2).</text>
</comment>
<dbReference type="NCBIfam" id="TIGR01934">
    <property type="entry name" value="MenG_MenH_UbiE"/>
    <property type="match status" value="1"/>
</dbReference>
<proteinExistence type="inferred from homology"/>
<dbReference type="HAMAP" id="MF_01813">
    <property type="entry name" value="MenG_UbiE_methyltr"/>
    <property type="match status" value="1"/>
</dbReference>
<dbReference type="Proteomes" id="UP000316614">
    <property type="component" value="Chromosome"/>
</dbReference>
<dbReference type="Gene3D" id="3.40.50.150">
    <property type="entry name" value="Vaccinia Virus protein VP39"/>
    <property type="match status" value="1"/>
</dbReference>
<keyword evidence="7" id="KW-1185">Reference proteome</keyword>
<dbReference type="UniPathway" id="UPA00079">
    <property type="reaction ID" value="UER00169"/>
</dbReference>
<dbReference type="InterPro" id="IPR004033">
    <property type="entry name" value="UbiE/COQ5_MeTrFase"/>
</dbReference>
<accession>A0A514CH39</accession>
<dbReference type="NCBIfam" id="NF001244">
    <property type="entry name" value="PRK00216.1-5"/>
    <property type="match status" value="1"/>
</dbReference>
<evidence type="ECO:0000313" key="6">
    <source>
        <dbReference type="EMBL" id="QDH79141.1"/>
    </source>
</evidence>
<dbReference type="RefSeq" id="WP_141614389.1">
    <property type="nucleotide sequence ID" value="NZ_CP041253.1"/>
</dbReference>
<keyword evidence="2 5" id="KW-0489">Methyltransferase</keyword>
<dbReference type="EC" id="2.1.1.163" evidence="5"/>
<feature type="binding site" evidence="5">
    <location>
        <position position="66"/>
    </location>
    <ligand>
        <name>S-adenosyl-L-methionine</name>
        <dbReference type="ChEBI" id="CHEBI:59789"/>
    </ligand>
</feature>
<dbReference type="PROSITE" id="PS51608">
    <property type="entry name" value="SAM_MT_UBIE"/>
    <property type="match status" value="1"/>
</dbReference>
<keyword evidence="4 5" id="KW-0949">S-adenosyl-L-methionine</keyword>
<comment type="similarity">
    <text evidence="5">Belongs to the class I-like SAM-binding methyltransferase superfamily. MenG/UbiE family.</text>
</comment>
<keyword evidence="1 5" id="KW-0474">Menaquinone biosynthesis</keyword>
<evidence type="ECO:0000256" key="5">
    <source>
        <dbReference type="HAMAP-Rule" id="MF_01813"/>
    </source>
</evidence>
<gene>
    <name evidence="6" type="primary">ubiE</name>
    <name evidence="5" type="synonym">menG</name>
    <name evidence="6" type="ORF">FKX85_08885</name>
</gene>
<comment type="catalytic activity">
    <reaction evidence="5">
        <text>a 2-demethylmenaquinol + S-adenosyl-L-methionine = a menaquinol + S-adenosyl-L-homocysteine + H(+)</text>
        <dbReference type="Rhea" id="RHEA:42640"/>
        <dbReference type="Rhea" id="RHEA-COMP:9539"/>
        <dbReference type="Rhea" id="RHEA-COMP:9563"/>
        <dbReference type="ChEBI" id="CHEBI:15378"/>
        <dbReference type="ChEBI" id="CHEBI:18151"/>
        <dbReference type="ChEBI" id="CHEBI:55437"/>
        <dbReference type="ChEBI" id="CHEBI:57856"/>
        <dbReference type="ChEBI" id="CHEBI:59789"/>
        <dbReference type="EC" id="2.1.1.163"/>
    </reaction>
</comment>
<sequence length="240" mass="27212">MSVVPYKDQQEGKKAQVANMFNNISKRYDLLNHLLSLGIDITWRKKAIKMLQKDQPKVILDIATGTGDFAIEALALNPERVIGVDISEGMLAEGKKKIKNKKLDHLIEMQLGDSEKLLFEENKFDAVIVSFGVRNFENLEKGLADMYRVLKPGGKTVIVEFSKPKKFPFKQGYNFYFKYILPKIGKLVSKDQSAYTYLPESVQAFPDGDKFLTVLEKVGFKNTKCRPLTFGISSIYIGEK</sequence>